<evidence type="ECO:0000313" key="2">
    <source>
        <dbReference type="Proteomes" id="UP001189429"/>
    </source>
</evidence>
<dbReference type="Proteomes" id="UP001189429">
    <property type="component" value="Unassembled WGS sequence"/>
</dbReference>
<evidence type="ECO:0000313" key="1">
    <source>
        <dbReference type="EMBL" id="CAK0809792.1"/>
    </source>
</evidence>
<feature type="non-terminal residue" evidence="1">
    <location>
        <position position="1"/>
    </location>
</feature>
<sequence>WAFGFVASHGSDGALLSLRSGPDAAETVDPDRLCDGAANDSAALCVMPACAPGAPGDARSWFIRPAAPGQVRAVFADPDLLGAEPEVLDLSFLPVGRIVLQLTDASGRMDAPMVVRGQPYRLLVTILDTSGEALPPATWRPLQLRVAVNDSRLEVGARDGPEFIPCGGNPDGGAGSFELVGTAPGVFDVGALVRNRAGGVPVGPAAVEIAAAADL</sequence>
<comment type="caution">
    <text evidence="1">The sequence shown here is derived from an EMBL/GenBank/DDBJ whole genome shotgun (WGS) entry which is preliminary data.</text>
</comment>
<protein>
    <submittedName>
        <fullName evidence="1">Uncharacterized protein</fullName>
    </submittedName>
</protein>
<reference evidence="1" key="1">
    <citation type="submission" date="2023-10" db="EMBL/GenBank/DDBJ databases">
        <authorList>
            <person name="Chen Y."/>
            <person name="Shah S."/>
            <person name="Dougan E. K."/>
            <person name="Thang M."/>
            <person name="Chan C."/>
        </authorList>
    </citation>
    <scope>NUCLEOTIDE SEQUENCE [LARGE SCALE GENOMIC DNA]</scope>
</reference>
<dbReference type="EMBL" id="CAUYUJ010004482">
    <property type="protein sequence ID" value="CAK0809792.1"/>
    <property type="molecule type" value="Genomic_DNA"/>
</dbReference>
<organism evidence="1 2">
    <name type="scientific">Prorocentrum cordatum</name>
    <dbReference type="NCBI Taxonomy" id="2364126"/>
    <lineage>
        <taxon>Eukaryota</taxon>
        <taxon>Sar</taxon>
        <taxon>Alveolata</taxon>
        <taxon>Dinophyceae</taxon>
        <taxon>Prorocentrales</taxon>
        <taxon>Prorocentraceae</taxon>
        <taxon>Prorocentrum</taxon>
    </lineage>
</organism>
<feature type="non-terminal residue" evidence="1">
    <location>
        <position position="215"/>
    </location>
</feature>
<gene>
    <name evidence="1" type="ORF">PCOR1329_LOCUS14940</name>
</gene>
<name>A0ABN9QWV6_9DINO</name>
<keyword evidence="2" id="KW-1185">Reference proteome</keyword>
<accession>A0ABN9QWV6</accession>
<proteinExistence type="predicted"/>